<dbReference type="EMBL" id="JAMYEC010000020">
    <property type="protein sequence ID" value="MDX2336638.1"/>
    <property type="molecule type" value="Genomic_DNA"/>
</dbReference>
<dbReference type="EMBL" id="CP022048">
    <property type="protein sequence ID" value="ASE39582.1"/>
    <property type="molecule type" value="Genomic_DNA"/>
</dbReference>
<dbReference type="KEGG" id="bvc:CEP68_08750"/>
<reference evidence="3" key="1">
    <citation type="submission" date="2017-06" db="EMBL/GenBank/DDBJ databases">
        <title>FDA dAtabase for Regulatory Grade micrObial Sequences (FDA-ARGOS): Supporting development and validation of Infectious Disease Dx tests.</title>
        <authorList>
            <person name="Minogue T."/>
            <person name="Wolcott M."/>
            <person name="Wasieloski L."/>
            <person name="Aguilar W."/>
            <person name="Moore D."/>
            <person name="Tallon L."/>
            <person name="Sadzewicz L."/>
            <person name="Sengamalay N."/>
            <person name="Ott S."/>
            <person name="Godinez A."/>
            <person name="Nagaraj S."/>
            <person name="Nadendla S."/>
            <person name="Geyer C."/>
            <person name="Sichtig H."/>
        </authorList>
    </citation>
    <scope>NUCLEOTIDE SEQUENCE [LARGE SCALE GENOMIC DNA]</scope>
    <source>
        <strain evidence="3">FDAARGOS_289</strain>
    </source>
</reference>
<organism evidence="1 3">
    <name type="scientific">Brevundimonas vesicularis</name>
    <name type="common">Pseudomonas vesicularis</name>
    <dbReference type="NCBI Taxonomy" id="41276"/>
    <lineage>
        <taxon>Bacteria</taxon>
        <taxon>Pseudomonadati</taxon>
        <taxon>Pseudomonadota</taxon>
        <taxon>Alphaproteobacteria</taxon>
        <taxon>Caulobacterales</taxon>
        <taxon>Caulobacteraceae</taxon>
        <taxon>Brevundimonas</taxon>
    </lineage>
</organism>
<sequence>MSRSSRTAAGRTTLTPYVFIFRDEGHEEREVIFARDDDQARSFAEIIVLISEPEGGLEVQRLDGASLRL</sequence>
<proteinExistence type="predicted"/>
<dbReference type="RefSeq" id="WP_066629772.1">
    <property type="nucleotide sequence ID" value="NZ_CP022048.2"/>
</dbReference>
<reference evidence="2 4" key="4">
    <citation type="journal article" date="2023" name="FEMS Microbes">
        <title>Whole genomes of deep-sea sponge-associated bacteria exhibit high novel natural product potential.</title>
        <authorList>
            <person name="Hesketh-Best P.J."/>
            <person name="January G.G."/>
            <person name="Koch M.J."/>
            <person name="Warburton P.J."/>
            <person name="Howell K.L."/>
            <person name="Upton M."/>
        </authorList>
    </citation>
    <scope>NUCLEOTIDE SEQUENCE [LARGE SCALE GENOMIC DNA]</scope>
    <source>
        <strain evidence="2 4">PC206-O</strain>
    </source>
</reference>
<reference evidence="1" key="2">
    <citation type="submission" date="2017-12" db="EMBL/GenBank/DDBJ databases">
        <title>FDA dAtabase for Regulatory Grade micrObial Sequences (FDA-ARGOS): Supporting development and validation of Infectious Disease Dx tests.</title>
        <authorList>
            <person name="Campos J."/>
            <person name="Goldberg B."/>
            <person name="Tallon L."/>
            <person name="Sadzewicz L."/>
            <person name="Sengamalay N."/>
            <person name="Ott S."/>
            <person name="Godinez A."/>
            <person name="Nagaraj S."/>
            <person name="Vavikolanu K."/>
            <person name="Vyas G."/>
            <person name="Nadendla S."/>
            <person name="Aluvathingal J."/>
            <person name="Geyer C."/>
            <person name="Nandy P."/>
            <person name="Hobson J."/>
            <person name="Sichtig H."/>
        </authorList>
    </citation>
    <scope>NUCLEOTIDE SEQUENCE</scope>
    <source>
        <strain evidence="1">FDAARGOS_289</strain>
    </source>
</reference>
<dbReference type="GeneID" id="34015826"/>
<evidence type="ECO:0000313" key="3">
    <source>
        <dbReference type="Proteomes" id="UP000197050"/>
    </source>
</evidence>
<reference evidence="2" key="3">
    <citation type="submission" date="2022-06" db="EMBL/GenBank/DDBJ databases">
        <authorList>
            <person name="Hesketh-Best P.J."/>
            <person name="Koch M.J."/>
        </authorList>
    </citation>
    <scope>NUCLEOTIDE SEQUENCE</scope>
    <source>
        <strain evidence="2">PC206-O</strain>
    </source>
</reference>
<keyword evidence="4" id="KW-1185">Reference proteome</keyword>
<dbReference type="Proteomes" id="UP000197050">
    <property type="component" value="Chromosome"/>
</dbReference>
<protein>
    <submittedName>
        <fullName evidence="1">Uncharacterized protein</fullName>
    </submittedName>
</protein>
<evidence type="ECO:0000313" key="1">
    <source>
        <dbReference type="EMBL" id="ASE39582.1"/>
    </source>
</evidence>
<gene>
    <name evidence="1" type="ORF">CEP68_08750</name>
    <name evidence="2" type="ORF">NJD11_17025</name>
</gene>
<dbReference type="AlphaFoldDB" id="A0A1Z3U8L8"/>
<evidence type="ECO:0000313" key="2">
    <source>
        <dbReference type="EMBL" id="MDX2336638.1"/>
    </source>
</evidence>
<evidence type="ECO:0000313" key="4">
    <source>
        <dbReference type="Proteomes" id="UP001272940"/>
    </source>
</evidence>
<dbReference type="Proteomes" id="UP001272940">
    <property type="component" value="Unassembled WGS sequence"/>
</dbReference>
<accession>A0A1Z3U8L8</accession>
<name>A0A1Z3U8L8_BREVE</name>